<sequence>MNIGRYPRTVAPRSKRRGDVARAQAGFSLIEVLVALAIVGFALAAAARATGMLAGTNGSLRDRSLALISAKNRMTELQVDTAAPPSGTARTPCPQGPLSLTCETRVSMAQGGSRVVTIEVYRTDEPQRTLASLRSVIEPPG</sequence>
<keyword evidence="3" id="KW-1003">Cell membrane</keyword>
<gene>
    <name evidence="11" type="primary">gspI_2</name>
    <name evidence="11" type="ORF">SAMEA1982600_03664</name>
</gene>
<feature type="domain" description="Type II secretion system protein GspI C-terminal" evidence="10">
    <location>
        <begin position="60"/>
        <end position="137"/>
    </location>
</feature>
<keyword evidence="7 9" id="KW-1133">Transmembrane helix</keyword>
<evidence type="ECO:0000256" key="4">
    <source>
        <dbReference type="ARBA" id="ARBA00022481"/>
    </source>
</evidence>
<dbReference type="SUPFAM" id="SSF54523">
    <property type="entry name" value="Pili subunits"/>
    <property type="match status" value="1"/>
</dbReference>
<dbReference type="PANTHER" id="PTHR38779:SF2">
    <property type="entry name" value="TYPE II SECRETION SYSTEM PROTEIN I-RELATED"/>
    <property type="match status" value="1"/>
</dbReference>
<dbReference type="EMBL" id="FKBS01000025">
    <property type="protein sequence ID" value="SAI46219.1"/>
    <property type="molecule type" value="Genomic_DNA"/>
</dbReference>
<keyword evidence="6 9" id="KW-0812">Transmembrane</keyword>
<proteinExistence type="inferred from homology"/>
<feature type="transmembrane region" description="Helical" evidence="9">
    <location>
        <begin position="21"/>
        <end position="47"/>
    </location>
</feature>
<organism evidence="11 12">
    <name type="scientific">Bordetella ansorpii</name>
    <dbReference type="NCBI Taxonomy" id="288768"/>
    <lineage>
        <taxon>Bacteria</taxon>
        <taxon>Pseudomonadati</taxon>
        <taxon>Pseudomonadota</taxon>
        <taxon>Betaproteobacteria</taxon>
        <taxon>Burkholderiales</taxon>
        <taxon>Alcaligenaceae</taxon>
        <taxon>Bordetella</taxon>
    </lineage>
</organism>
<dbReference type="Proteomes" id="UP000077037">
    <property type="component" value="Unassembled WGS sequence"/>
</dbReference>
<keyword evidence="4 9" id="KW-0488">Methylation</keyword>
<dbReference type="InterPro" id="IPR010052">
    <property type="entry name" value="T2SS_protein-GspI"/>
</dbReference>
<dbReference type="GO" id="GO:0015628">
    <property type="term" value="P:protein secretion by the type II secretion system"/>
    <property type="evidence" value="ECO:0007669"/>
    <property type="project" value="UniProtKB-UniRule"/>
</dbReference>
<reference evidence="11 12" key="1">
    <citation type="submission" date="2016-03" db="EMBL/GenBank/DDBJ databases">
        <authorList>
            <consortium name="Pathogen Informatics"/>
        </authorList>
    </citation>
    <scope>NUCLEOTIDE SEQUENCE [LARGE SCALE GENOMIC DNA]</scope>
    <source>
        <strain evidence="11 12">NCTC13364</strain>
    </source>
</reference>
<comment type="PTM">
    <text evidence="9">Cleaved by prepilin peptidase.</text>
</comment>
<dbReference type="InterPro" id="IPR045584">
    <property type="entry name" value="Pilin-like"/>
</dbReference>
<keyword evidence="5 9" id="KW-0997">Cell inner membrane</keyword>
<dbReference type="GO" id="GO:0005886">
    <property type="term" value="C:plasma membrane"/>
    <property type="evidence" value="ECO:0007669"/>
    <property type="project" value="UniProtKB-SubCell"/>
</dbReference>
<evidence type="ECO:0000313" key="11">
    <source>
        <dbReference type="EMBL" id="SAI46219.1"/>
    </source>
</evidence>
<dbReference type="RefSeq" id="WP_082887338.1">
    <property type="nucleotide sequence ID" value="NZ_FKBS01000025.1"/>
</dbReference>
<comment type="similarity">
    <text evidence="2 9">Belongs to the GSP I family.</text>
</comment>
<dbReference type="Pfam" id="PF07963">
    <property type="entry name" value="N_methyl"/>
    <property type="match status" value="1"/>
</dbReference>
<evidence type="ECO:0000256" key="9">
    <source>
        <dbReference type="RuleBase" id="RU368030"/>
    </source>
</evidence>
<evidence type="ECO:0000256" key="5">
    <source>
        <dbReference type="ARBA" id="ARBA00022519"/>
    </source>
</evidence>
<dbReference type="InterPro" id="IPR003413">
    <property type="entry name" value="T2SS_GspI_C"/>
</dbReference>
<dbReference type="Gene3D" id="3.30.1300.30">
    <property type="entry name" value="GSPII I/J protein-like"/>
    <property type="match status" value="1"/>
</dbReference>
<evidence type="ECO:0000256" key="7">
    <source>
        <dbReference type="ARBA" id="ARBA00022989"/>
    </source>
</evidence>
<dbReference type="NCBIfam" id="TIGR01707">
    <property type="entry name" value="gspI"/>
    <property type="match status" value="1"/>
</dbReference>
<dbReference type="NCBIfam" id="TIGR02532">
    <property type="entry name" value="IV_pilin_GFxxxE"/>
    <property type="match status" value="1"/>
</dbReference>
<comment type="function">
    <text evidence="9">Component of the type II secretion system required for the energy-dependent secretion of extracellular factors such as proteases and toxins from the periplasm.</text>
</comment>
<dbReference type="Pfam" id="PF02501">
    <property type="entry name" value="T2SSI"/>
    <property type="match status" value="1"/>
</dbReference>
<evidence type="ECO:0000256" key="8">
    <source>
        <dbReference type="ARBA" id="ARBA00023136"/>
    </source>
</evidence>
<dbReference type="GO" id="GO:0015627">
    <property type="term" value="C:type II protein secretion system complex"/>
    <property type="evidence" value="ECO:0007669"/>
    <property type="project" value="UniProtKB-UniRule"/>
</dbReference>
<evidence type="ECO:0000256" key="1">
    <source>
        <dbReference type="ARBA" id="ARBA00004377"/>
    </source>
</evidence>
<name>A0A157QMI3_9BORD</name>
<dbReference type="PROSITE" id="PS00409">
    <property type="entry name" value="PROKAR_NTER_METHYL"/>
    <property type="match status" value="1"/>
</dbReference>
<comment type="subcellular location">
    <subcellularLocation>
        <location evidence="1 9">Cell inner membrane</location>
        <topology evidence="1 9">Single-pass membrane protein</topology>
    </subcellularLocation>
</comment>
<comment type="subunit">
    <text evidence="9">Type II secretion is composed of four main components: the outer membrane complex, the inner membrane complex, the cytoplasmic secretion ATPase and the periplasm-spanning pseudopilus.</text>
</comment>
<keyword evidence="8 9" id="KW-0472">Membrane</keyword>
<evidence type="ECO:0000256" key="2">
    <source>
        <dbReference type="ARBA" id="ARBA00008358"/>
    </source>
</evidence>
<evidence type="ECO:0000259" key="10">
    <source>
        <dbReference type="Pfam" id="PF02501"/>
    </source>
</evidence>
<evidence type="ECO:0000256" key="3">
    <source>
        <dbReference type="ARBA" id="ARBA00022475"/>
    </source>
</evidence>
<dbReference type="AlphaFoldDB" id="A0A157QMI3"/>
<evidence type="ECO:0000256" key="6">
    <source>
        <dbReference type="ARBA" id="ARBA00022692"/>
    </source>
</evidence>
<dbReference type="OrthoDB" id="5296572at2"/>
<dbReference type="InterPro" id="IPR012902">
    <property type="entry name" value="N_methyl_site"/>
</dbReference>
<evidence type="ECO:0000313" key="12">
    <source>
        <dbReference type="Proteomes" id="UP000077037"/>
    </source>
</evidence>
<accession>A0A157QMI3</accession>
<dbReference type="PANTHER" id="PTHR38779">
    <property type="entry name" value="TYPE II SECRETION SYSTEM PROTEIN I-RELATED"/>
    <property type="match status" value="1"/>
</dbReference>
<protein>
    <recommendedName>
        <fullName evidence="9">Type II secretion system protein I</fullName>
        <shortName evidence="9">T2SS minor pseudopilin I</shortName>
    </recommendedName>
</protein>